<accession>A0ABR2ZF41</accession>
<feature type="compositionally biased region" description="Polar residues" evidence="1">
    <location>
        <begin position="408"/>
        <end position="418"/>
    </location>
</feature>
<sequence>MAGLDYVRRVVVDDTDPRITYDTGTWDFDASSFNSFGERGDPYNQTMKGTNSAQAGFTFTFEGDFVQVKGAKDNRRIIREPNSTKDSIDLLPKYTCQIDNITIGTVQYDPFMYATTNLILCEQARLSKRKHTVTINVTVDDPRTQVFWLDSIEYSPLDTTDVEQEVLKVKSSDTRSCFYHNETKGWETWTSQSEDTRLIWTVSPGTTMSFRFNGTFVALYGSLTHPRVPDRHSDFDETTGSYYIDNGNSASFELARSDHLPSSPDNYTIWSNRQFFNVSLEDDGREHEMVITYSGAHNNPDEGPQWLAVDYFYVKNDGMSSKQGNKTTPSDEGTPGIESQSDTGGKTPIGPIVGGVVGGIVVLLIVGVVIWLFRSRNHRKEVIAPYTTQVTDTTDCRFVGEKSREHSQSPPRSYSTRDVSGLGELAQPEATGDLSTRRHQDSGIRYNQPMEGSLRLVDLPPTYTSQ</sequence>
<protein>
    <submittedName>
        <fullName evidence="3">Uncharacterized protein</fullName>
    </submittedName>
</protein>
<keyword evidence="2" id="KW-1133">Transmembrane helix</keyword>
<feature type="compositionally biased region" description="Polar residues" evidence="1">
    <location>
        <begin position="320"/>
        <end position="344"/>
    </location>
</feature>
<dbReference type="Proteomes" id="UP001437256">
    <property type="component" value="Unassembled WGS sequence"/>
</dbReference>
<comment type="caution">
    <text evidence="3">The sequence shown here is derived from an EMBL/GenBank/DDBJ whole genome shotgun (WGS) entry which is preliminary data.</text>
</comment>
<feature type="region of interest" description="Disordered" evidence="1">
    <location>
        <begin position="400"/>
        <end position="466"/>
    </location>
</feature>
<name>A0ABR2ZF41_9AGAR</name>
<dbReference type="EMBL" id="JBBXMP010000218">
    <property type="protein sequence ID" value="KAL0059566.1"/>
    <property type="molecule type" value="Genomic_DNA"/>
</dbReference>
<keyword evidence="2" id="KW-0812">Transmembrane</keyword>
<keyword evidence="2" id="KW-0472">Membrane</keyword>
<gene>
    <name evidence="3" type="ORF">AAF712_013680</name>
</gene>
<proteinExistence type="predicted"/>
<reference evidence="3 4" key="1">
    <citation type="submission" date="2024-05" db="EMBL/GenBank/DDBJ databases">
        <title>A draft genome resource for the thread blight pathogen Marasmius tenuissimus strain MS-2.</title>
        <authorList>
            <person name="Yulfo-Soto G.E."/>
            <person name="Baruah I.K."/>
            <person name="Amoako-Attah I."/>
            <person name="Bukari Y."/>
            <person name="Meinhardt L.W."/>
            <person name="Bailey B.A."/>
            <person name="Cohen S.P."/>
        </authorList>
    </citation>
    <scope>NUCLEOTIDE SEQUENCE [LARGE SCALE GENOMIC DNA]</scope>
    <source>
        <strain evidence="3 4">MS-2</strain>
    </source>
</reference>
<evidence type="ECO:0000313" key="4">
    <source>
        <dbReference type="Proteomes" id="UP001437256"/>
    </source>
</evidence>
<evidence type="ECO:0000313" key="3">
    <source>
        <dbReference type="EMBL" id="KAL0059566.1"/>
    </source>
</evidence>
<organism evidence="3 4">
    <name type="scientific">Marasmius tenuissimus</name>
    <dbReference type="NCBI Taxonomy" id="585030"/>
    <lineage>
        <taxon>Eukaryota</taxon>
        <taxon>Fungi</taxon>
        <taxon>Dikarya</taxon>
        <taxon>Basidiomycota</taxon>
        <taxon>Agaricomycotina</taxon>
        <taxon>Agaricomycetes</taxon>
        <taxon>Agaricomycetidae</taxon>
        <taxon>Agaricales</taxon>
        <taxon>Marasmiineae</taxon>
        <taxon>Marasmiaceae</taxon>
        <taxon>Marasmius</taxon>
    </lineage>
</organism>
<dbReference type="Gene3D" id="2.60.120.260">
    <property type="entry name" value="Galactose-binding domain-like"/>
    <property type="match status" value="2"/>
</dbReference>
<keyword evidence="4" id="KW-1185">Reference proteome</keyword>
<evidence type="ECO:0000256" key="2">
    <source>
        <dbReference type="SAM" id="Phobius"/>
    </source>
</evidence>
<feature type="transmembrane region" description="Helical" evidence="2">
    <location>
        <begin position="349"/>
        <end position="373"/>
    </location>
</feature>
<feature type="region of interest" description="Disordered" evidence="1">
    <location>
        <begin position="320"/>
        <end position="347"/>
    </location>
</feature>
<evidence type="ECO:0000256" key="1">
    <source>
        <dbReference type="SAM" id="MobiDB-lite"/>
    </source>
</evidence>